<protein>
    <submittedName>
        <fullName evidence="2">Uncharacterized protein</fullName>
    </submittedName>
</protein>
<evidence type="ECO:0000313" key="3">
    <source>
        <dbReference type="Proteomes" id="UP000824890"/>
    </source>
</evidence>
<dbReference type="Proteomes" id="UP000824890">
    <property type="component" value="Unassembled WGS sequence"/>
</dbReference>
<feature type="region of interest" description="Disordered" evidence="1">
    <location>
        <begin position="1"/>
        <end position="130"/>
    </location>
</feature>
<reference evidence="2 3" key="1">
    <citation type="submission" date="2021-05" db="EMBL/GenBank/DDBJ databases">
        <title>Genome Assembly of Synthetic Allotetraploid Brassica napus Reveals Homoeologous Exchanges between Subgenomes.</title>
        <authorList>
            <person name="Davis J.T."/>
        </authorList>
    </citation>
    <scope>NUCLEOTIDE SEQUENCE [LARGE SCALE GENOMIC DNA]</scope>
    <source>
        <strain evidence="3">cv. Da-Ae</strain>
        <tissue evidence="2">Seedling</tissue>
    </source>
</reference>
<feature type="non-terminal residue" evidence="2">
    <location>
        <position position="1"/>
    </location>
</feature>
<gene>
    <name evidence="2" type="ORF">HID58_048062</name>
</gene>
<comment type="caution">
    <text evidence="2">The sequence shown here is derived from an EMBL/GenBank/DDBJ whole genome shotgun (WGS) entry which is preliminary data.</text>
</comment>
<evidence type="ECO:0000256" key="1">
    <source>
        <dbReference type="SAM" id="MobiDB-lite"/>
    </source>
</evidence>
<dbReference type="EMBL" id="JAGKQM010000012">
    <property type="protein sequence ID" value="KAH0898494.1"/>
    <property type="molecule type" value="Genomic_DNA"/>
</dbReference>
<feature type="non-terminal residue" evidence="2">
    <location>
        <position position="265"/>
    </location>
</feature>
<proteinExistence type="predicted"/>
<accession>A0ABQ8B113</accession>
<feature type="compositionally biased region" description="Basic and acidic residues" evidence="1">
    <location>
        <begin position="1"/>
        <end position="24"/>
    </location>
</feature>
<keyword evidence="3" id="KW-1185">Reference proteome</keyword>
<organism evidence="2 3">
    <name type="scientific">Brassica napus</name>
    <name type="common">Rape</name>
    <dbReference type="NCBI Taxonomy" id="3708"/>
    <lineage>
        <taxon>Eukaryota</taxon>
        <taxon>Viridiplantae</taxon>
        <taxon>Streptophyta</taxon>
        <taxon>Embryophyta</taxon>
        <taxon>Tracheophyta</taxon>
        <taxon>Spermatophyta</taxon>
        <taxon>Magnoliopsida</taxon>
        <taxon>eudicotyledons</taxon>
        <taxon>Gunneridae</taxon>
        <taxon>Pentapetalae</taxon>
        <taxon>rosids</taxon>
        <taxon>malvids</taxon>
        <taxon>Brassicales</taxon>
        <taxon>Brassicaceae</taxon>
        <taxon>Brassiceae</taxon>
        <taxon>Brassica</taxon>
    </lineage>
</organism>
<feature type="compositionally biased region" description="Low complexity" evidence="1">
    <location>
        <begin position="92"/>
        <end position="116"/>
    </location>
</feature>
<name>A0ABQ8B113_BRANA</name>
<sequence>KKDEEASSNHADEPSEAGSSERTRTVHQGLVLRLRSHAQSPGLPARPVSIAIPSGGARESRDSSVSSAGDRALDDEIDSSSRRSRRRVLEGNNSVTSRSSNPRPSSPLRASGEAGCCSGGGEQREEDFEELRRKMAAAEADKVVAQNDLNLMEEKYNREIEGRDRKARRDLHLARVSLVKEYEGVLAAIGDKFEQKEKETAAEILLQETRARIEALTEYSEGGFELKTELDRLKDRKISLEVDYGLALVSDLSLGHLDLPEVSGD</sequence>
<evidence type="ECO:0000313" key="2">
    <source>
        <dbReference type="EMBL" id="KAH0898494.1"/>
    </source>
</evidence>